<accession>A0A5S4FQT2</accession>
<sequence>MSHPADDIRVYGRPPVRSQTRGMATEQLTFAEELMLLAHRETDGKQLIPNNVLNISLTAAELAELAALGKVEVRGKDLAVVDKRPVGDAELDAVLARMVKVGKALPAARWLIMINPVRKHRHYLRRLSERGAFKADRSRVLGLIPVERYGYDDPALPRALRERLDKVIRGQKPDARTVTLLALAHRSGVLRRLFSTGKRVEQLVQDDWAGQAVKAYVDKTTTKADDSGDSVTILAAGGS</sequence>
<dbReference type="Gene3D" id="1.10.3630.10">
    <property type="entry name" value="yeast vps74-n-term truncation variant domain like"/>
    <property type="match status" value="1"/>
</dbReference>
<dbReference type="EMBL" id="VCKY01000028">
    <property type="protein sequence ID" value="TMR22541.1"/>
    <property type="molecule type" value="Genomic_DNA"/>
</dbReference>
<dbReference type="InterPro" id="IPR038261">
    <property type="entry name" value="GPP34-like_sf"/>
</dbReference>
<dbReference type="Pfam" id="PF05719">
    <property type="entry name" value="GPP34"/>
    <property type="match status" value="1"/>
</dbReference>
<evidence type="ECO:0000256" key="4">
    <source>
        <dbReference type="ARBA" id="ARBA00023136"/>
    </source>
</evidence>
<dbReference type="Proteomes" id="UP000309128">
    <property type="component" value="Unassembled WGS sequence"/>
</dbReference>
<dbReference type="GO" id="GO:0012505">
    <property type="term" value="C:endomembrane system"/>
    <property type="evidence" value="ECO:0007669"/>
    <property type="project" value="UniProtKB-ARBA"/>
</dbReference>
<protein>
    <submittedName>
        <fullName evidence="5">GPP34 family phosphoprotein</fullName>
    </submittedName>
</protein>
<keyword evidence="6" id="KW-1185">Reference proteome</keyword>
<keyword evidence="3" id="KW-0446">Lipid-binding</keyword>
<gene>
    <name evidence="5" type="ORF">ETD86_11125</name>
</gene>
<comment type="subcellular location">
    <subcellularLocation>
        <location evidence="1">Golgi apparatus membrane</location>
        <topology evidence="1">Peripheral membrane protein</topology>
        <orientation evidence="1">Cytoplasmic side</orientation>
    </subcellularLocation>
</comment>
<name>A0A5S4FQT2_9ACTN</name>
<organism evidence="5 6">
    <name type="scientific">Nonomuraea turkmeniaca</name>
    <dbReference type="NCBI Taxonomy" id="103838"/>
    <lineage>
        <taxon>Bacteria</taxon>
        <taxon>Bacillati</taxon>
        <taxon>Actinomycetota</taxon>
        <taxon>Actinomycetes</taxon>
        <taxon>Streptosporangiales</taxon>
        <taxon>Streptosporangiaceae</taxon>
        <taxon>Nonomuraea</taxon>
    </lineage>
</organism>
<dbReference type="GO" id="GO:0070273">
    <property type="term" value="F:phosphatidylinositol-4-phosphate binding"/>
    <property type="evidence" value="ECO:0007669"/>
    <property type="project" value="InterPro"/>
</dbReference>
<keyword evidence="4" id="KW-0472">Membrane</keyword>
<proteinExistence type="predicted"/>
<evidence type="ECO:0000313" key="6">
    <source>
        <dbReference type="Proteomes" id="UP000309128"/>
    </source>
</evidence>
<evidence type="ECO:0000256" key="3">
    <source>
        <dbReference type="ARBA" id="ARBA00023121"/>
    </source>
</evidence>
<dbReference type="OrthoDB" id="4962633at2"/>
<dbReference type="AlphaFoldDB" id="A0A5S4FQT2"/>
<dbReference type="GO" id="GO:0005737">
    <property type="term" value="C:cytoplasm"/>
    <property type="evidence" value="ECO:0007669"/>
    <property type="project" value="UniProtKB-ARBA"/>
</dbReference>
<keyword evidence="2" id="KW-0333">Golgi apparatus</keyword>
<evidence type="ECO:0000313" key="5">
    <source>
        <dbReference type="EMBL" id="TMR22541.1"/>
    </source>
</evidence>
<evidence type="ECO:0000256" key="1">
    <source>
        <dbReference type="ARBA" id="ARBA00004255"/>
    </source>
</evidence>
<comment type="caution">
    <text evidence="5">The sequence shown here is derived from an EMBL/GenBank/DDBJ whole genome shotgun (WGS) entry which is preliminary data.</text>
</comment>
<evidence type="ECO:0000256" key="2">
    <source>
        <dbReference type="ARBA" id="ARBA00023034"/>
    </source>
</evidence>
<reference evidence="5 6" key="1">
    <citation type="submission" date="2019-05" db="EMBL/GenBank/DDBJ databases">
        <title>Draft genome sequence of Nonomuraea turkmeniaca DSM 43926.</title>
        <authorList>
            <person name="Saricaoglu S."/>
            <person name="Isik K."/>
        </authorList>
    </citation>
    <scope>NUCLEOTIDE SEQUENCE [LARGE SCALE GENOMIC DNA]</scope>
    <source>
        <strain evidence="5 6">DSM 43926</strain>
    </source>
</reference>
<dbReference type="InterPro" id="IPR008628">
    <property type="entry name" value="GPP34-like"/>
</dbReference>